<evidence type="ECO:0000256" key="3">
    <source>
        <dbReference type="PROSITE-ProRule" id="PRU00023"/>
    </source>
</evidence>
<protein>
    <submittedName>
        <fullName evidence="4">Uncharacterized protein</fullName>
    </submittedName>
</protein>
<dbReference type="SMART" id="SM00248">
    <property type="entry name" value="ANK"/>
    <property type="match status" value="9"/>
</dbReference>
<keyword evidence="5" id="KW-1185">Reference proteome</keyword>
<dbReference type="InterPro" id="IPR002110">
    <property type="entry name" value="Ankyrin_rpt"/>
</dbReference>
<dbReference type="STRING" id="1173701.A0A066WXC9"/>
<feature type="repeat" description="ANK" evidence="3">
    <location>
        <begin position="431"/>
        <end position="463"/>
    </location>
</feature>
<evidence type="ECO:0000256" key="1">
    <source>
        <dbReference type="ARBA" id="ARBA00022737"/>
    </source>
</evidence>
<dbReference type="PANTHER" id="PTHR24198">
    <property type="entry name" value="ANKYRIN REPEAT AND PROTEIN KINASE DOMAIN-CONTAINING PROTEIN"/>
    <property type="match status" value="1"/>
</dbReference>
<accession>A0A066WXC9</accession>
<dbReference type="Proteomes" id="UP000027238">
    <property type="component" value="Unassembled WGS sequence"/>
</dbReference>
<dbReference type="AlphaFoldDB" id="A0A066WXC9"/>
<feature type="repeat" description="ANK" evidence="3">
    <location>
        <begin position="467"/>
        <end position="496"/>
    </location>
</feature>
<dbReference type="SUPFAM" id="SSF48403">
    <property type="entry name" value="Ankyrin repeat"/>
    <property type="match status" value="2"/>
</dbReference>
<sequence>MLQSAIRDGKLLAVRLLIEAGADVNFADKQTPLHEATFRRDFRFAETFIKHGAHIETRNLHELAPLQQAVVNSFEETSRLLLENGANTPLMLACGLDPGEGEIDLLVRMIRMLLEYGAGINIKDTGDDVIAAIHYASRARNPKISKFLSDAGANLGELDGLGKTVMHQLIFGSQENSSLSFDSKRNRIPGQATECLAILTQKCGPDILNKNAEWEEYYKKEPNYWDSMDSIRTPLSLEVFFEDWEVFKALYDVGASFETNVPPDQYLNKAFLQPQLPAIEVLVQTGAAFLSGREDTEDAHSMKLRHQRYWTPGLINCLLDARANPYQENKAGLDAFLVACLYQKLDLLIRLLDYTEKRSLENHWIRHLEIPDTLKDEDLLSAVGKALASSGHIDKMLQDGTILSQAASSDQSAFVKELLACGADPNLGNKQGLRPLHIAAEKGHTSVIKPLIDSGATVDILDNWQWTPLHYAAFKGNRRVISVLLSNGASHDMPECQG</sequence>
<dbReference type="HOGENOM" id="CLU_020184_0_0_1"/>
<keyword evidence="2 3" id="KW-0040">ANK repeat</keyword>
<feature type="repeat" description="ANK" evidence="3">
    <location>
        <begin position="28"/>
        <end position="60"/>
    </location>
</feature>
<feature type="repeat" description="ANK" evidence="3">
    <location>
        <begin position="1"/>
        <end position="29"/>
    </location>
</feature>
<dbReference type="PANTHER" id="PTHR24198:SF165">
    <property type="entry name" value="ANKYRIN REPEAT-CONTAINING PROTEIN-RELATED"/>
    <property type="match status" value="1"/>
</dbReference>
<keyword evidence="1" id="KW-0677">Repeat</keyword>
<evidence type="ECO:0000313" key="5">
    <source>
        <dbReference type="Proteomes" id="UP000027238"/>
    </source>
</evidence>
<evidence type="ECO:0000313" key="4">
    <source>
        <dbReference type="EMBL" id="KDN60074.1"/>
    </source>
</evidence>
<evidence type="ECO:0000256" key="2">
    <source>
        <dbReference type="ARBA" id="ARBA00023043"/>
    </source>
</evidence>
<organism evidence="4 5">
    <name type="scientific">Colletotrichum sublineola</name>
    <name type="common">Sorghum anthracnose fungus</name>
    <dbReference type="NCBI Taxonomy" id="1173701"/>
    <lineage>
        <taxon>Eukaryota</taxon>
        <taxon>Fungi</taxon>
        <taxon>Dikarya</taxon>
        <taxon>Ascomycota</taxon>
        <taxon>Pezizomycotina</taxon>
        <taxon>Sordariomycetes</taxon>
        <taxon>Hypocreomycetidae</taxon>
        <taxon>Glomerellales</taxon>
        <taxon>Glomerellaceae</taxon>
        <taxon>Colletotrichum</taxon>
        <taxon>Colletotrichum graminicola species complex</taxon>
    </lineage>
</organism>
<dbReference type="Pfam" id="PF12796">
    <property type="entry name" value="Ank_2"/>
    <property type="match status" value="2"/>
</dbReference>
<comment type="caution">
    <text evidence="4">The sequence shown here is derived from an EMBL/GenBank/DDBJ whole genome shotgun (WGS) entry which is preliminary data.</text>
</comment>
<dbReference type="PROSITE" id="PS50088">
    <property type="entry name" value="ANK_REPEAT"/>
    <property type="match status" value="5"/>
</dbReference>
<reference evidence="5" key="1">
    <citation type="journal article" date="2014" name="Genome Announc.">
        <title>Draft genome sequence of Colletotrichum sublineola, a destructive pathogen of cultivated sorghum.</title>
        <authorList>
            <person name="Baroncelli R."/>
            <person name="Sanz-Martin J.M."/>
            <person name="Rech G.E."/>
            <person name="Sukno S.A."/>
            <person name="Thon M.R."/>
        </authorList>
    </citation>
    <scope>NUCLEOTIDE SEQUENCE [LARGE SCALE GENOMIC DNA]</scope>
    <source>
        <strain evidence="5">TX430BB</strain>
    </source>
</reference>
<dbReference type="Gene3D" id="1.25.40.20">
    <property type="entry name" value="Ankyrin repeat-containing domain"/>
    <property type="match status" value="3"/>
</dbReference>
<dbReference type="eggNOG" id="KOG4177">
    <property type="taxonomic scope" value="Eukaryota"/>
</dbReference>
<dbReference type="OrthoDB" id="4845966at2759"/>
<dbReference type="EMBL" id="JMSE01001550">
    <property type="protein sequence ID" value="KDN60074.1"/>
    <property type="molecule type" value="Genomic_DNA"/>
</dbReference>
<feature type="repeat" description="ANK" evidence="3">
    <location>
        <begin position="85"/>
        <end position="125"/>
    </location>
</feature>
<dbReference type="PROSITE" id="PS50297">
    <property type="entry name" value="ANK_REP_REGION"/>
    <property type="match status" value="4"/>
</dbReference>
<dbReference type="InterPro" id="IPR036770">
    <property type="entry name" value="Ankyrin_rpt-contain_sf"/>
</dbReference>
<name>A0A066WXC9_COLSU</name>
<gene>
    <name evidence="4" type="ORF">CSUB01_10941</name>
</gene>
<proteinExistence type="predicted"/>